<proteinExistence type="predicted"/>
<evidence type="ECO:0000313" key="1">
    <source>
        <dbReference type="EMBL" id="KAK7294077.1"/>
    </source>
</evidence>
<accession>A0AAN9PE87</accession>
<dbReference type="Proteomes" id="UP001359559">
    <property type="component" value="Unassembled WGS sequence"/>
</dbReference>
<sequence>MFFVLPESGQFSPAREKAAVPESELDLDTRRRLLILPSKIARVDDNYNYAAVYRFFPEKATSLVIDILNKLFKMLRIRPCPIVFASFSGGSKACMQKVLQIIGGTSEAHNKNIQFTDQRSMYCIQMEFIIGYFRHHPLDYKAGVVGEHNRACYAKSLDTIARLVHLAFSFGSSLTEVSQHGGIQALLVNYLEGIGHACQILSKER</sequence>
<comment type="caution">
    <text evidence="1">The sequence shown here is derived from an EMBL/GenBank/DDBJ whole genome shotgun (WGS) entry which is preliminary data.</text>
</comment>
<dbReference type="AlphaFoldDB" id="A0AAN9PE87"/>
<gene>
    <name evidence="1" type="ORF">RJT34_16960</name>
</gene>
<evidence type="ECO:0000313" key="2">
    <source>
        <dbReference type="Proteomes" id="UP001359559"/>
    </source>
</evidence>
<keyword evidence="2" id="KW-1185">Reference proteome</keyword>
<name>A0AAN9PE87_CLITE</name>
<protein>
    <submittedName>
        <fullName evidence="1">Uncharacterized protein</fullName>
    </submittedName>
</protein>
<dbReference type="EMBL" id="JAYKXN010000004">
    <property type="protein sequence ID" value="KAK7294077.1"/>
    <property type="molecule type" value="Genomic_DNA"/>
</dbReference>
<reference evidence="1 2" key="1">
    <citation type="submission" date="2024-01" db="EMBL/GenBank/DDBJ databases">
        <title>The genomes of 5 underutilized Papilionoideae crops provide insights into root nodulation and disease resistance.</title>
        <authorList>
            <person name="Yuan L."/>
        </authorList>
    </citation>
    <scope>NUCLEOTIDE SEQUENCE [LARGE SCALE GENOMIC DNA]</scope>
    <source>
        <strain evidence="1">LY-2023</strain>
        <tissue evidence="1">Leaf</tissue>
    </source>
</reference>
<organism evidence="1 2">
    <name type="scientific">Clitoria ternatea</name>
    <name type="common">Butterfly pea</name>
    <dbReference type="NCBI Taxonomy" id="43366"/>
    <lineage>
        <taxon>Eukaryota</taxon>
        <taxon>Viridiplantae</taxon>
        <taxon>Streptophyta</taxon>
        <taxon>Embryophyta</taxon>
        <taxon>Tracheophyta</taxon>
        <taxon>Spermatophyta</taxon>
        <taxon>Magnoliopsida</taxon>
        <taxon>eudicotyledons</taxon>
        <taxon>Gunneridae</taxon>
        <taxon>Pentapetalae</taxon>
        <taxon>rosids</taxon>
        <taxon>fabids</taxon>
        <taxon>Fabales</taxon>
        <taxon>Fabaceae</taxon>
        <taxon>Papilionoideae</taxon>
        <taxon>50 kb inversion clade</taxon>
        <taxon>NPAAA clade</taxon>
        <taxon>indigoferoid/millettioid clade</taxon>
        <taxon>Phaseoleae</taxon>
        <taxon>Clitoria</taxon>
    </lineage>
</organism>